<evidence type="ECO:0000259" key="4">
    <source>
        <dbReference type="Pfam" id="PF00881"/>
    </source>
</evidence>
<evidence type="ECO:0000256" key="1">
    <source>
        <dbReference type="ARBA" id="ARBA00007118"/>
    </source>
</evidence>
<organism evidence="5">
    <name type="scientific">bioreactor metagenome</name>
    <dbReference type="NCBI Taxonomy" id="1076179"/>
    <lineage>
        <taxon>unclassified sequences</taxon>
        <taxon>metagenomes</taxon>
        <taxon>ecological metagenomes</taxon>
    </lineage>
</organism>
<gene>
    <name evidence="5" type="ORF">SDC9_38846</name>
</gene>
<feature type="region of interest" description="Disordered" evidence="3">
    <location>
        <begin position="1"/>
        <end position="21"/>
    </location>
</feature>
<dbReference type="EC" id="1.-.-.-" evidence="5"/>
<keyword evidence="2 5" id="KW-0560">Oxidoreductase</keyword>
<proteinExistence type="inferred from homology"/>
<dbReference type="PANTHER" id="PTHR43673:SF10">
    <property type="entry name" value="NADH DEHYDROGENASE_NAD(P)H NITROREDUCTASE XCC3605-RELATED"/>
    <property type="match status" value="1"/>
</dbReference>
<feature type="domain" description="Nitroreductase" evidence="4">
    <location>
        <begin position="67"/>
        <end position="155"/>
    </location>
</feature>
<dbReference type="InterPro" id="IPR029479">
    <property type="entry name" value="Nitroreductase"/>
</dbReference>
<dbReference type="SUPFAM" id="SSF55469">
    <property type="entry name" value="FMN-dependent nitroreductase-like"/>
    <property type="match status" value="1"/>
</dbReference>
<comment type="caution">
    <text evidence="5">The sequence shown here is derived from an EMBL/GenBank/DDBJ whole genome shotgun (WGS) entry which is preliminary data.</text>
</comment>
<protein>
    <submittedName>
        <fullName evidence="5">Putative NAD(P)H nitroreductase</fullName>
        <ecNumber evidence="5">1.-.-.-</ecNumber>
    </submittedName>
</protein>
<evidence type="ECO:0000313" key="5">
    <source>
        <dbReference type="EMBL" id="MPL92733.1"/>
    </source>
</evidence>
<dbReference type="AlphaFoldDB" id="A0A644VQN5"/>
<dbReference type="EMBL" id="VSSQ01000368">
    <property type="protein sequence ID" value="MPL92733.1"/>
    <property type="molecule type" value="Genomic_DNA"/>
</dbReference>
<dbReference type="InterPro" id="IPR000415">
    <property type="entry name" value="Nitroreductase-like"/>
</dbReference>
<accession>A0A644VQN5</accession>
<feature type="domain" description="Nitroreductase" evidence="4">
    <location>
        <begin position="8"/>
        <end position="64"/>
    </location>
</feature>
<evidence type="ECO:0000256" key="3">
    <source>
        <dbReference type="SAM" id="MobiDB-lite"/>
    </source>
</evidence>
<name>A0A644VQN5_9ZZZZ</name>
<dbReference type="Gene3D" id="3.40.109.10">
    <property type="entry name" value="NADH Oxidase"/>
    <property type="match status" value="1"/>
</dbReference>
<evidence type="ECO:0000256" key="2">
    <source>
        <dbReference type="ARBA" id="ARBA00023002"/>
    </source>
</evidence>
<feature type="compositionally biased region" description="Basic and acidic residues" evidence="3">
    <location>
        <begin position="7"/>
        <end position="21"/>
    </location>
</feature>
<dbReference type="PANTHER" id="PTHR43673">
    <property type="entry name" value="NAD(P)H NITROREDUCTASE YDGI-RELATED"/>
    <property type="match status" value="1"/>
</dbReference>
<reference evidence="5" key="1">
    <citation type="submission" date="2019-08" db="EMBL/GenBank/DDBJ databases">
        <authorList>
            <person name="Kucharzyk K."/>
            <person name="Murdoch R.W."/>
            <person name="Higgins S."/>
            <person name="Loffler F."/>
        </authorList>
    </citation>
    <scope>NUCLEOTIDE SEQUENCE</scope>
</reference>
<sequence>MNFAELASKRQSDRKYTDSPVEKEKLQQCIETTRIAPSANNSQPWKFIVVDDPELTRKVADCAASLGMNGFVKQAPVMVAVVLEKMNLLSKIGSVIRDKEFSLLDIGIAVNQFCLQAAELGLGTCIIGWFNEKETKKLLSIPSGKRVPLLISVGYPAGVTRVKVRKPLNEMSAWNKY</sequence>
<comment type="similarity">
    <text evidence="1">Belongs to the nitroreductase family.</text>
</comment>
<dbReference type="Pfam" id="PF00881">
    <property type="entry name" value="Nitroreductase"/>
    <property type="match status" value="2"/>
</dbReference>
<dbReference type="GO" id="GO:0016491">
    <property type="term" value="F:oxidoreductase activity"/>
    <property type="evidence" value="ECO:0007669"/>
    <property type="project" value="UniProtKB-KW"/>
</dbReference>